<keyword evidence="4 5" id="KW-0472">Membrane</keyword>
<evidence type="ECO:0000256" key="2">
    <source>
        <dbReference type="ARBA" id="ARBA00022692"/>
    </source>
</evidence>
<proteinExistence type="predicted"/>
<accession>A0A2T0WWC7</accession>
<organism evidence="7 8">
    <name type="scientific">Donghicola tyrosinivorans</name>
    <dbReference type="NCBI Taxonomy" id="1652492"/>
    <lineage>
        <taxon>Bacteria</taxon>
        <taxon>Pseudomonadati</taxon>
        <taxon>Pseudomonadota</taxon>
        <taxon>Alphaproteobacteria</taxon>
        <taxon>Rhodobacterales</taxon>
        <taxon>Roseobacteraceae</taxon>
        <taxon>Donghicola</taxon>
    </lineage>
</organism>
<comment type="subcellular location">
    <subcellularLocation>
        <location evidence="1">Membrane</location>
        <topology evidence="1">Multi-pass membrane protein</topology>
    </subcellularLocation>
</comment>
<dbReference type="Proteomes" id="UP000238392">
    <property type="component" value="Unassembled WGS sequence"/>
</dbReference>
<feature type="transmembrane region" description="Helical" evidence="5">
    <location>
        <begin position="72"/>
        <end position="94"/>
    </location>
</feature>
<dbReference type="OrthoDB" id="8081941at2"/>
<feature type="domain" description="GtrA/DPMS transmembrane" evidence="6">
    <location>
        <begin position="8"/>
        <end position="121"/>
    </location>
</feature>
<protein>
    <submittedName>
        <fullName evidence="7">Putative flippase GtrA</fullName>
    </submittedName>
</protein>
<feature type="transmembrane region" description="Helical" evidence="5">
    <location>
        <begin position="100"/>
        <end position="121"/>
    </location>
</feature>
<evidence type="ECO:0000256" key="1">
    <source>
        <dbReference type="ARBA" id="ARBA00004141"/>
    </source>
</evidence>
<dbReference type="AlphaFoldDB" id="A0A2T0WWC7"/>
<dbReference type="EMBL" id="PVTQ01000004">
    <property type="protein sequence ID" value="PRY90991.1"/>
    <property type="molecule type" value="Genomic_DNA"/>
</dbReference>
<feature type="transmembrane region" description="Helical" evidence="5">
    <location>
        <begin position="7"/>
        <end position="28"/>
    </location>
</feature>
<dbReference type="Pfam" id="PF04138">
    <property type="entry name" value="GtrA_DPMS_TM"/>
    <property type="match status" value="1"/>
</dbReference>
<keyword evidence="8" id="KW-1185">Reference proteome</keyword>
<dbReference type="GO" id="GO:0000271">
    <property type="term" value="P:polysaccharide biosynthetic process"/>
    <property type="evidence" value="ECO:0007669"/>
    <property type="project" value="InterPro"/>
</dbReference>
<dbReference type="GO" id="GO:0016020">
    <property type="term" value="C:membrane"/>
    <property type="evidence" value="ECO:0007669"/>
    <property type="project" value="UniProtKB-SubCell"/>
</dbReference>
<comment type="caution">
    <text evidence="7">The sequence shown here is derived from an EMBL/GenBank/DDBJ whole genome shotgun (WGS) entry which is preliminary data.</text>
</comment>
<keyword evidence="3 5" id="KW-1133">Transmembrane helix</keyword>
<evidence type="ECO:0000259" key="6">
    <source>
        <dbReference type="Pfam" id="PF04138"/>
    </source>
</evidence>
<sequence>MDIGQTLRFIIAGSFTAGIYFLLMLGFLNLGFPNMLAALAAHAIAFCIGYLSQKRFAFRSETGHSRSLPRYAALQACCAGSAVLSAWLCARLAISTPTVVAAITTLVLSAVSYITSARWVFRD</sequence>
<feature type="transmembrane region" description="Helical" evidence="5">
    <location>
        <begin position="34"/>
        <end position="51"/>
    </location>
</feature>
<gene>
    <name evidence="7" type="ORF">CLV74_1043</name>
</gene>
<evidence type="ECO:0000256" key="3">
    <source>
        <dbReference type="ARBA" id="ARBA00022989"/>
    </source>
</evidence>
<evidence type="ECO:0000313" key="8">
    <source>
        <dbReference type="Proteomes" id="UP000238392"/>
    </source>
</evidence>
<keyword evidence="2 5" id="KW-0812">Transmembrane</keyword>
<evidence type="ECO:0000256" key="4">
    <source>
        <dbReference type="ARBA" id="ARBA00023136"/>
    </source>
</evidence>
<evidence type="ECO:0000256" key="5">
    <source>
        <dbReference type="SAM" id="Phobius"/>
    </source>
</evidence>
<name>A0A2T0WWC7_9RHOB</name>
<dbReference type="InterPro" id="IPR007267">
    <property type="entry name" value="GtrA_DPMS_TM"/>
</dbReference>
<dbReference type="RefSeq" id="WP_106263531.1">
    <property type="nucleotide sequence ID" value="NZ_PVTQ01000004.1"/>
</dbReference>
<reference evidence="7 8" key="1">
    <citation type="submission" date="2018-03" db="EMBL/GenBank/DDBJ databases">
        <title>Genomic Encyclopedia of Archaeal and Bacterial Type Strains, Phase II (KMG-II): from individual species to whole genera.</title>
        <authorList>
            <person name="Goeker M."/>
        </authorList>
    </citation>
    <scope>NUCLEOTIDE SEQUENCE [LARGE SCALE GENOMIC DNA]</scope>
    <source>
        <strain evidence="7 8">DSM 100212</strain>
    </source>
</reference>
<evidence type="ECO:0000313" key="7">
    <source>
        <dbReference type="EMBL" id="PRY90991.1"/>
    </source>
</evidence>